<dbReference type="AlphaFoldDB" id="A0A9Q8WF24"/>
<protein>
    <submittedName>
        <fullName evidence="1">Uncharacterized protein</fullName>
    </submittedName>
</protein>
<dbReference type="KEGG" id="clup:CLUP02_06386"/>
<dbReference type="GeneID" id="73340396"/>
<reference evidence="1" key="1">
    <citation type="journal article" date="2021" name="Mol. Plant Microbe Interact.">
        <title>Complete Genome Sequence of the Plant-Pathogenic Fungus Colletotrichum lupini.</title>
        <authorList>
            <person name="Baroncelli R."/>
            <person name="Pensec F."/>
            <person name="Da Lio D."/>
            <person name="Boufleur T."/>
            <person name="Vicente I."/>
            <person name="Sarrocco S."/>
            <person name="Picot A."/>
            <person name="Baraldi E."/>
            <person name="Sukno S."/>
            <person name="Thon M."/>
            <person name="Le Floch G."/>
        </authorList>
    </citation>
    <scope>NUCLEOTIDE SEQUENCE</scope>
    <source>
        <strain evidence="1">IMI 504893</strain>
    </source>
</reference>
<dbReference type="RefSeq" id="XP_049142529.1">
    <property type="nucleotide sequence ID" value="XM_049285386.1"/>
</dbReference>
<gene>
    <name evidence="1" type="ORF">CLUP02_06386</name>
</gene>
<dbReference type="Proteomes" id="UP000830671">
    <property type="component" value="Chromosome 3"/>
</dbReference>
<accession>A0A9Q8WF24</accession>
<organism evidence="1 2">
    <name type="scientific">Colletotrichum lupini</name>
    <dbReference type="NCBI Taxonomy" id="145971"/>
    <lineage>
        <taxon>Eukaryota</taxon>
        <taxon>Fungi</taxon>
        <taxon>Dikarya</taxon>
        <taxon>Ascomycota</taxon>
        <taxon>Pezizomycotina</taxon>
        <taxon>Sordariomycetes</taxon>
        <taxon>Hypocreomycetidae</taxon>
        <taxon>Glomerellales</taxon>
        <taxon>Glomerellaceae</taxon>
        <taxon>Colletotrichum</taxon>
        <taxon>Colletotrichum acutatum species complex</taxon>
    </lineage>
</organism>
<proteinExistence type="predicted"/>
<dbReference type="EMBL" id="CP019475">
    <property type="protein sequence ID" value="UQC80901.1"/>
    <property type="molecule type" value="Genomic_DNA"/>
</dbReference>
<keyword evidence="2" id="KW-1185">Reference proteome</keyword>
<sequence length="113" mass="13151">MTFLRTILERMVSSSVHLSFHPLFYPPPFPNSLSIYFFVCWGRKKERENITPNRTNLLLYSVPRSGLRLFRFSGCSSCRFAIHLRYGNVHSISYPDYLTSRHPLSPSNSGYSQ</sequence>
<name>A0A9Q8WF24_9PEZI</name>
<evidence type="ECO:0000313" key="2">
    <source>
        <dbReference type="Proteomes" id="UP000830671"/>
    </source>
</evidence>
<evidence type="ECO:0000313" key="1">
    <source>
        <dbReference type="EMBL" id="UQC80901.1"/>
    </source>
</evidence>